<reference evidence="2" key="1">
    <citation type="submission" date="2017-07" db="EMBL/GenBank/DDBJ databases">
        <title>Taro Niue Genome Assembly and Annotation.</title>
        <authorList>
            <person name="Atibalentja N."/>
            <person name="Keating K."/>
            <person name="Fields C.J."/>
        </authorList>
    </citation>
    <scope>NUCLEOTIDE SEQUENCE</scope>
    <source>
        <strain evidence="2">Niue_2</strain>
        <tissue evidence="2">Leaf</tissue>
    </source>
</reference>
<keyword evidence="1" id="KW-0812">Transmembrane</keyword>
<evidence type="ECO:0000313" key="3">
    <source>
        <dbReference type="Proteomes" id="UP000652761"/>
    </source>
</evidence>
<name>A0A843U982_COLES</name>
<dbReference type="AlphaFoldDB" id="A0A843U982"/>
<sequence>MKMRTPLPMMIIIPLLMECHFLMGLVFHGYHLLSKGIRRRALLPTRKRGARM</sequence>
<evidence type="ECO:0000256" key="1">
    <source>
        <dbReference type="SAM" id="Phobius"/>
    </source>
</evidence>
<keyword evidence="1" id="KW-1133">Transmembrane helix</keyword>
<accession>A0A843U982</accession>
<gene>
    <name evidence="2" type="ORF">Taro_010797</name>
</gene>
<comment type="caution">
    <text evidence="2">The sequence shown here is derived from an EMBL/GenBank/DDBJ whole genome shotgun (WGS) entry which is preliminary data.</text>
</comment>
<evidence type="ECO:0000313" key="2">
    <source>
        <dbReference type="EMBL" id="MQL78364.1"/>
    </source>
</evidence>
<dbReference type="Proteomes" id="UP000652761">
    <property type="component" value="Unassembled WGS sequence"/>
</dbReference>
<keyword evidence="3" id="KW-1185">Reference proteome</keyword>
<dbReference type="EMBL" id="NMUH01000396">
    <property type="protein sequence ID" value="MQL78364.1"/>
    <property type="molecule type" value="Genomic_DNA"/>
</dbReference>
<protein>
    <submittedName>
        <fullName evidence="2">Uncharacterized protein</fullName>
    </submittedName>
</protein>
<keyword evidence="1" id="KW-0472">Membrane</keyword>
<proteinExistence type="predicted"/>
<organism evidence="2 3">
    <name type="scientific">Colocasia esculenta</name>
    <name type="common">Wild taro</name>
    <name type="synonym">Arum esculentum</name>
    <dbReference type="NCBI Taxonomy" id="4460"/>
    <lineage>
        <taxon>Eukaryota</taxon>
        <taxon>Viridiplantae</taxon>
        <taxon>Streptophyta</taxon>
        <taxon>Embryophyta</taxon>
        <taxon>Tracheophyta</taxon>
        <taxon>Spermatophyta</taxon>
        <taxon>Magnoliopsida</taxon>
        <taxon>Liliopsida</taxon>
        <taxon>Araceae</taxon>
        <taxon>Aroideae</taxon>
        <taxon>Colocasieae</taxon>
        <taxon>Colocasia</taxon>
    </lineage>
</organism>
<feature type="transmembrane region" description="Helical" evidence="1">
    <location>
        <begin position="12"/>
        <end position="33"/>
    </location>
</feature>